<feature type="compositionally biased region" description="Polar residues" evidence="1">
    <location>
        <begin position="258"/>
        <end position="268"/>
    </location>
</feature>
<keyword evidence="4" id="KW-1185">Reference proteome</keyword>
<sequence>MEYRTSYSTLSLPLVGLALLLSGGSAQATEHTPLLLSQATPEAEDVIIQTEDDPRFTCQSNNGSYTVMYTPKEQPEYAYPWASPQDLGGGWTADKRCNTISQRLEQYRPDGLLELRTGVENNYNVICVTTQTDPSCRIVLTVPPGQDPIATRDQVFQNLTLADSGQATQGVNTFINGGNMGGIIGELGNMLGIDPSSLGGILGGSGATGGGAPLSSPGGINLRPFLAPSDGGTGTHLRQSSPIRNTPRPVRNPGNPGSGRTLNPDNFR</sequence>
<name>A0ABT3L020_9CYAN</name>
<evidence type="ECO:0000256" key="1">
    <source>
        <dbReference type="SAM" id="MobiDB-lite"/>
    </source>
</evidence>
<keyword evidence="2" id="KW-0732">Signal</keyword>
<feature type="signal peptide" evidence="2">
    <location>
        <begin position="1"/>
        <end position="28"/>
    </location>
</feature>
<accession>A0ABT3L020</accession>
<feature type="chain" id="PRO_5047411826" evidence="2">
    <location>
        <begin position="29"/>
        <end position="268"/>
    </location>
</feature>
<dbReference type="Pfam" id="PF14218">
    <property type="entry name" value="COP23"/>
    <property type="match status" value="1"/>
</dbReference>
<protein>
    <submittedName>
        <fullName evidence="3">COP23 domain-containing protein</fullName>
    </submittedName>
</protein>
<evidence type="ECO:0000313" key="3">
    <source>
        <dbReference type="EMBL" id="MCW6034850.1"/>
    </source>
</evidence>
<feature type="region of interest" description="Disordered" evidence="1">
    <location>
        <begin position="210"/>
        <end position="268"/>
    </location>
</feature>
<evidence type="ECO:0000313" key="4">
    <source>
        <dbReference type="Proteomes" id="UP001526426"/>
    </source>
</evidence>
<comment type="caution">
    <text evidence="3">The sequence shown here is derived from an EMBL/GenBank/DDBJ whole genome shotgun (WGS) entry which is preliminary data.</text>
</comment>
<dbReference type="Proteomes" id="UP001526426">
    <property type="component" value="Unassembled WGS sequence"/>
</dbReference>
<reference evidence="3 4" key="1">
    <citation type="submission" date="2021-08" db="EMBL/GenBank/DDBJ databases">
        <title>Draft genome sequence of Spirulina subsalsa with high tolerance to salinity and hype-accumulation of phycocyanin.</title>
        <authorList>
            <person name="Pei H."/>
            <person name="Jiang L."/>
        </authorList>
    </citation>
    <scope>NUCLEOTIDE SEQUENCE [LARGE SCALE GENOMIC DNA]</scope>
    <source>
        <strain evidence="3 4">FACHB-351</strain>
    </source>
</reference>
<dbReference type="EMBL" id="JAIHOM010000003">
    <property type="protein sequence ID" value="MCW6034850.1"/>
    <property type="molecule type" value="Genomic_DNA"/>
</dbReference>
<organism evidence="3 4">
    <name type="scientific">Spirulina subsalsa FACHB-351</name>
    <dbReference type="NCBI Taxonomy" id="234711"/>
    <lineage>
        <taxon>Bacteria</taxon>
        <taxon>Bacillati</taxon>
        <taxon>Cyanobacteriota</taxon>
        <taxon>Cyanophyceae</taxon>
        <taxon>Spirulinales</taxon>
        <taxon>Spirulinaceae</taxon>
        <taxon>Spirulina</taxon>
    </lineage>
</organism>
<dbReference type="RefSeq" id="WP_265262505.1">
    <property type="nucleotide sequence ID" value="NZ_JAIHOM010000003.1"/>
</dbReference>
<gene>
    <name evidence="3" type="ORF">K4A83_00980</name>
</gene>
<evidence type="ECO:0000256" key="2">
    <source>
        <dbReference type="SAM" id="SignalP"/>
    </source>
</evidence>
<proteinExistence type="predicted"/>
<dbReference type="InterPro" id="IPR025478">
    <property type="entry name" value="COP23"/>
</dbReference>